<dbReference type="AlphaFoldDB" id="A0A1X3DFA7"/>
<dbReference type="Proteomes" id="UP000193303">
    <property type="component" value="Unassembled WGS sequence"/>
</dbReference>
<dbReference type="OrthoDB" id="8606060at2"/>
<dbReference type="EMBL" id="MTAB01000026">
    <property type="protein sequence ID" value="OSI18384.1"/>
    <property type="molecule type" value="Genomic_DNA"/>
</dbReference>
<sequence>MLSETTPIIRTIKIPPGFTPPENNYPHYRLLPVQTETGRFYCLFFYVTSKDFLILEPKIKRHLAIGKLAEFLKTATYTVYETVYE</sequence>
<reference evidence="2" key="1">
    <citation type="submission" date="2017-01" db="EMBL/GenBank/DDBJ databases">
        <authorList>
            <person name="Mah S.A."/>
            <person name="Swanson W.J."/>
            <person name="Moy G.W."/>
            <person name="Vacquier V.D."/>
        </authorList>
    </citation>
    <scope>NUCLEOTIDE SEQUENCE [LARGE SCALE GENOMIC DNA]</scope>
    <source>
        <strain evidence="2">124861</strain>
    </source>
</reference>
<gene>
    <name evidence="1" type="ORF">BV912_09935</name>
</gene>
<comment type="caution">
    <text evidence="1">The sequence shown here is derived from an EMBL/GenBank/DDBJ whole genome shotgun (WGS) entry which is preliminary data.</text>
</comment>
<evidence type="ECO:0000313" key="1">
    <source>
        <dbReference type="EMBL" id="OSI18384.1"/>
    </source>
</evidence>
<organism evidence="1 2">
    <name type="scientific">Neisseria dumasiana</name>
    <dbReference type="NCBI Taxonomy" id="1931275"/>
    <lineage>
        <taxon>Bacteria</taxon>
        <taxon>Pseudomonadati</taxon>
        <taxon>Pseudomonadota</taxon>
        <taxon>Betaproteobacteria</taxon>
        <taxon>Neisseriales</taxon>
        <taxon>Neisseriaceae</taxon>
        <taxon>Neisseria</taxon>
    </lineage>
</organism>
<protein>
    <submittedName>
        <fullName evidence="1">Lipopolysaccharide heptosyltransferase</fullName>
    </submittedName>
</protein>
<proteinExistence type="predicted"/>
<evidence type="ECO:0000313" key="2">
    <source>
        <dbReference type="Proteomes" id="UP000193303"/>
    </source>
</evidence>
<name>A0A1X3DFA7_9NEIS</name>
<accession>A0A1X3DFA7</accession>